<gene>
    <name evidence="1" type="ORF">GSCOC_T00016942001</name>
</gene>
<name>A0A068V641_COFCA</name>
<sequence>MERKYFFGIAFWGCWEVEYKKRLFDGVMLMVLRLQTLLIYLHSVSTLVLLNRSWTSEENMPKNLKSTYGRFT</sequence>
<dbReference type="AlphaFoldDB" id="A0A068V641"/>
<dbReference type="Gramene" id="CDP15999">
    <property type="protein sequence ID" value="CDP15999"/>
    <property type="gene ID" value="GSCOC_T00016942001"/>
</dbReference>
<accession>A0A068V641</accession>
<proteinExistence type="predicted"/>
<evidence type="ECO:0000313" key="1">
    <source>
        <dbReference type="EMBL" id="CDP15999.1"/>
    </source>
</evidence>
<dbReference type="EMBL" id="HG739197">
    <property type="protein sequence ID" value="CDP15999.1"/>
    <property type="molecule type" value="Genomic_DNA"/>
</dbReference>
<evidence type="ECO:0000313" key="2">
    <source>
        <dbReference type="Proteomes" id="UP000295252"/>
    </source>
</evidence>
<protein>
    <submittedName>
        <fullName evidence="1">Uncharacterized protein</fullName>
    </submittedName>
</protein>
<organism evidence="1 2">
    <name type="scientific">Coffea canephora</name>
    <name type="common">Robusta coffee</name>
    <dbReference type="NCBI Taxonomy" id="49390"/>
    <lineage>
        <taxon>Eukaryota</taxon>
        <taxon>Viridiplantae</taxon>
        <taxon>Streptophyta</taxon>
        <taxon>Embryophyta</taxon>
        <taxon>Tracheophyta</taxon>
        <taxon>Spermatophyta</taxon>
        <taxon>Magnoliopsida</taxon>
        <taxon>eudicotyledons</taxon>
        <taxon>Gunneridae</taxon>
        <taxon>Pentapetalae</taxon>
        <taxon>asterids</taxon>
        <taxon>lamiids</taxon>
        <taxon>Gentianales</taxon>
        <taxon>Rubiaceae</taxon>
        <taxon>Ixoroideae</taxon>
        <taxon>Gardenieae complex</taxon>
        <taxon>Bertiereae - Coffeeae clade</taxon>
        <taxon>Coffeeae</taxon>
        <taxon>Coffea</taxon>
    </lineage>
</organism>
<keyword evidence="2" id="KW-1185">Reference proteome</keyword>
<reference evidence="2" key="1">
    <citation type="journal article" date="2014" name="Science">
        <title>The coffee genome provides insight into the convergent evolution of caffeine biosynthesis.</title>
        <authorList>
            <person name="Denoeud F."/>
            <person name="Carretero-Paulet L."/>
            <person name="Dereeper A."/>
            <person name="Droc G."/>
            <person name="Guyot R."/>
            <person name="Pietrella M."/>
            <person name="Zheng C."/>
            <person name="Alberti A."/>
            <person name="Anthony F."/>
            <person name="Aprea G."/>
            <person name="Aury J.M."/>
            <person name="Bento P."/>
            <person name="Bernard M."/>
            <person name="Bocs S."/>
            <person name="Campa C."/>
            <person name="Cenci A."/>
            <person name="Combes M.C."/>
            <person name="Crouzillat D."/>
            <person name="Da Silva C."/>
            <person name="Daddiego L."/>
            <person name="De Bellis F."/>
            <person name="Dussert S."/>
            <person name="Garsmeur O."/>
            <person name="Gayraud T."/>
            <person name="Guignon V."/>
            <person name="Jahn K."/>
            <person name="Jamilloux V."/>
            <person name="Joet T."/>
            <person name="Labadie K."/>
            <person name="Lan T."/>
            <person name="Leclercq J."/>
            <person name="Lepelley M."/>
            <person name="Leroy T."/>
            <person name="Li L.T."/>
            <person name="Librado P."/>
            <person name="Lopez L."/>
            <person name="Munoz A."/>
            <person name="Noel B."/>
            <person name="Pallavicini A."/>
            <person name="Perrotta G."/>
            <person name="Poncet V."/>
            <person name="Pot D."/>
            <person name="Priyono X."/>
            <person name="Rigoreau M."/>
            <person name="Rouard M."/>
            <person name="Rozas J."/>
            <person name="Tranchant-Dubreuil C."/>
            <person name="VanBuren R."/>
            <person name="Zhang Q."/>
            <person name="Andrade A.C."/>
            <person name="Argout X."/>
            <person name="Bertrand B."/>
            <person name="de Kochko A."/>
            <person name="Graziosi G."/>
            <person name="Henry R.J."/>
            <person name="Jayarama X."/>
            <person name="Ming R."/>
            <person name="Nagai C."/>
            <person name="Rounsley S."/>
            <person name="Sankoff D."/>
            <person name="Giuliano G."/>
            <person name="Albert V.A."/>
            <person name="Wincker P."/>
            <person name="Lashermes P."/>
        </authorList>
    </citation>
    <scope>NUCLEOTIDE SEQUENCE [LARGE SCALE GENOMIC DNA]</scope>
    <source>
        <strain evidence="2">cv. DH200-94</strain>
    </source>
</reference>
<dbReference type="Proteomes" id="UP000295252">
    <property type="component" value="Chromosome IX"/>
</dbReference>
<dbReference type="InParanoid" id="A0A068V641"/>